<accession>A0ABT1H733</accession>
<name>A0ABT1H733_9NOCA</name>
<dbReference type="EMBL" id="JAMTCG010000011">
    <property type="protein sequence ID" value="MCP2163041.1"/>
    <property type="molecule type" value="Genomic_DNA"/>
</dbReference>
<proteinExistence type="predicted"/>
<dbReference type="Proteomes" id="UP001205740">
    <property type="component" value="Unassembled WGS sequence"/>
</dbReference>
<gene>
    <name evidence="1" type="ORF">LX12_004254</name>
</gene>
<comment type="caution">
    <text evidence="1">The sequence shown here is derived from an EMBL/GenBank/DDBJ whole genome shotgun (WGS) entry which is preliminary data.</text>
</comment>
<reference evidence="1 2" key="1">
    <citation type="submission" date="2022-06" db="EMBL/GenBank/DDBJ databases">
        <title>Genomic Encyclopedia of Archaeal and Bacterial Type Strains, Phase II (KMG-II): from individual species to whole genera.</title>
        <authorList>
            <person name="Goeker M."/>
        </authorList>
    </citation>
    <scope>NUCLEOTIDE SEQUENCE [LARGE SCALE GENOMIC DNA]</scope>
    <source>
        <strain evidence="1 2">DSM 45037</strain>
    </source>
</reference>
<keyword evidence="2" id="KW-1185">Reference proteome</keyword>
<evidence type="ECO:0000313" key="1">
    <source>
        <dbReference type="EMBL" id="MCP2163041.1"/>
    </source>
</evidence>
<sequence length="153" mass="16041">MSTRQEWATTSDALYGVITRAESVEYVGQTIDTSHALQLCGGSGDGLVIEGDPGELVAFIDQVHAHVHAFLDTPPRVELIVVRDPDGDTTTRLFLNGRETPTATVTVDAGAGWTRGDWTAHRDSAVADASCPAVAAAIGEAFTDPPGAEHITG</sequence>
<organism evidence="1 2">
    <name type="scientific">Williamsia serinedens</name>
    <dbReference type="NCBI Taxonomy" id="391736"/>
    <lineage>
        <taxon>Bacteria</taxon>
        <taxon>Bacillati</taxon>
        <taxon>Actinomycetota</taxon>
        <taxon>Actinomycetes</taxon>
        <taxon>Mycobacteriales</taxon>
        <taxon>Nocardiaceae</taxon>
        <taxon>Williamsia</taxon>
    </lineage>
</organism>
<dbReference type="RefSeq" id="WP_253656612.1">
    <property type="nucleotide sequence ID" value="NZ_BAAAOE010000002.1"/>
</dbReference>
<evidence type="ECO:0000313" key="2">
    <source>
        <dbReference type="Proteomes" id="UP001205740"/>
    </source>
</evidence>
<protein>
    <submittedName>
        <fullName evidence="1">Uncharacterized protein</fullName>
    </submittedName>
</protein>